<gene>
    <name evidence="10" type="ORF">PGLA2088_LOCUS31118</name>
</gene>
<organism evidence="10 11">
    <name type="scientific">Polarella glacialis</name>
    <name type="common">Dinoflagellate</name>
    <dbReference type="NCBI Taxonomy" id="89957"/>
    <lineage>
        <taxon>Eukaryota</taxon>
        <taxon>Sar</taxon>
        <taxon>Alveolata</taxon>
        <taxon>Dinophyceae</taxon>
        <taxon>Suessiales</taxon>
        <taxon>Suessiaceae</taxon>
        <taxon>Polarella</taxon>
    </lineage>
</organism>
<dbReference type="EMBL" id="CAJNNW010029175">
    <property type="protein sequence ID" value="CAE8699326.1"/>
    <property type="molecule type" value="Genomic_DNA"/>
</dbReference>
<dbReference type="PANTHER" id="PTHR45667">
    <property type="entry name" value="S-ADENOSYLMETHIONINE MITOCHONDRIAL CARRIER PROTEIN"/>
    <property type="match status" value="1"/>
</dbReference>
<dbReference type="AlphaFoldDB" id="A0A813KAS5"/>
<feature type="repeat" description="Solcar" evidence="8">
    <location>
        <begin position="222"/>
        <end position="300"/>
    </location>
</feature>
<comment type="subcellular location">
    <subcellularLocation>
        <location evidence="1">Membrane</location>
        <topology evidence="1">Multi-pass membrane protein</topology>
    </subcellularLocation>
</comment>
<keyword evidence="4 8" id="KW-0812">Transmembrane</keyword>
<dbReference type="InterPro" id="IPR023395">
    <property type="entry name" value="MCP_dom_sf"/>
</dbReference>
<keyword evidence="7 8" id="KW-0472">Membrane</keyword>
<feature type="repeat" description="Solcar" evidence="8">
    <location>
        <begin position="403"/>
        <end position="491"/>
    </location>
</feature>
<sequence>FGSYLLWVSRDASAEAYAEYGCMKTDEGQIMLLPDCKEDITSLVDMGSSRMREVSLLATTTWRECFERLQAKQPAILQELSAAQVPGNLEVGARVEVQWILGSPGSETGDPSSKRWLAGRVFSVHSTGQYAVKFDLGGTWGNLERQIAPQRVRRLEDWTPPDAVDSLAERDADNTCLSSFSHGGHIRQEFQRQFQRFRPLAKVPMAKHAKGGFIEPRSDAVLSPAEQSIAASIAKCATKLVLYPLDTLKSRSQASTRGGLNEFRHLSSLTGIYRGLAPKLLLYTPYQAVYMAVYVQAREQLLAGPSPFGPSSPLTFVAAGVTAEVTASAIRLPMEVAKLRLQLGIYQSSWHAFKDFAQNPRRLYGGNFVPQTLVHDCAYSACAWTIFEYSRQWIFARRGSSELPAHESLALGAFTGGLTALVTNPMDVLKTRIIGRRPDDRFPPPGLLDTARGILREEGALAFWRGAGFRVAHLAPSHGLYMLLYEVAKLQMTAWRTHGGS</sequence>
<comment type="similarity">
    <text evidence="2 9">Belongs to the mitochondrial carrier (TC 2.A.29) family.</text>
</comment>
<evidence type="ECO:0000256" key="4">
    <source>
        <dbReference type="ARBA" id="ARBA00022692"/>
    </source>
</evidence>
<dbReference type="Gene3D" id="2.30.30.140">
    <property type="match status" value="1"/>
</dbReference>
<evidence type="ECO:0000256" key="8">
    <source>
        <dbReference type="PROSITE-ProRule" id="PRU00282"/>
    </source>
</evidence>
<dbReference type="Pfam" id="PF00153">
    <property type="entry name" value="Mito_carr"/>
    <property type="match status" value="3"/>
</dbReference>
<evidence type="ECO:0000313" key="11">
    <source>
        <dbReference type="Proteomes" id="UP000626109"/>
    </source>
</evidence>
<accession>A0A813KAS5</accession>
<keyword evidence="6" id="KW-1133">Transmembrane helix</keyword>
<name>A0A813KAS5_POLGL</name>
<dbReference type="SUPFAM" id="SSF103506">
    <property type="entry name" value="Mitochondrial carrier"/>
    <property type="match status" value="1"/>
</dbReference>
<evidence type="ECO:0000256" key="5">
    <source>
        <dbReference type="ARBA" id="ARBA00022737"/>
    </source>
</evidence>
<evidence type="ECO:0000313" key="10">
    <source>
        <dbReference type="EMBL" id="CAE8699326.1"/>
    </source>
</evidence>
<dbReference type="InterPro" id="IPR018108">
    <property type="entry name" value="MCP_transmembrane"/>
</dbReference>
<evidence type="ECO:0000256" key="6">
    <source>
        <dbReference type="ARBA" id="ARBA00022989"/>
    </source>
</evidence>
<reference evidence="10" key="1">
    <citation type="submission" date="2021-02" db="EMBL/GenBank/DDBJ databases">
        <authorList>
            <person name="Dougan E. K."/>
            <person name="Rhodes N."/>
            <person name="Thang M."/>
            <person name="Chan C."/>
        </authorList>
    </citation>
    <scope>NUCLEOTIDE SEQUENCE</scope>
</reference>
<evidence type="ECO:0000256" key="7">
    <source>
        <dbReference type="ARBA" id="ARBA00023136"/>
    </source>
</evidence>
<evidence type="ECO:0008006" key="12">
    <source>
        <dbReference type="Google" id="ProtNLM"/>
    </source>
</evidence>
<protein>
    <recommendedName>
        <fullName evidence="12">Mitochondrial carrier protein</fullName>
    </recommendedName>
</protein>
<dbReference type="GO" id="GO:0016020">
    <property type="term" value="C:membrane"/>
    <property type="evidence" value="ECO:0007669"/>
    <property type="project" value="UniProtKB-SubCell"/>
</dbReference>
<proteinExistence type="inferred from homology"/>
<evidence type="ECO:0000256" key="2">
    <source>
        <dbReference type="ARBA" id="ARBA00006375"/>
    </source>
</evidence>
<keyword evidence="5" id="KW-0677">Repeat</keyword>
<feature type="non-terminal residue" evidence="10">
    <location>
        <position position="1"/>
    </location>
</feature>
<dbReference type="Proteomes" id="UP000626109">
    <property type="component" value="Unassembled WGS sequence"/>
</dbReference>
<comment type="caution">
    <text evidence="10">The sequence shown here is derived from an EMBL/GenBank/DDBJ whole genome shotgun (WGS) entry which is preliminary data.</text>
</comment>
<dbReference type="PROSITE" id="PS50920">
    <property type="entry name" value="SOLCAR"/>
    <property type="match status" value="2"/>
</dbReference>
<keyword evidence="3 9" id="KW-0813">Transport</keyword>
<dbReference type="Gene3D" id="1.50.40.10">
    <property type="entry name" value="Mitochondrial carrier domain"/>
    <property type="match status" value="1"/>
</dbReference>
<evidence type="ECO:0000256" key="1">
    <source>
        <dbReference type="ARBA" id="ARBA00004141"/>
    </source>
</evidence>
<evidence type="ECO:0000256" key="9">
    <source>
        <dbReference type="RuleBase" id="RU000488"/>
    </source>
</evidence>
<evidence type="ECO:0000256" key="3">
    <source>
        <dbReference type="ARBA" id="ARBA00022448"/>
    </source>
</evidence>